<evidence type="ECO:0000313" key="4">
    <source>
        <dbReference type="Proteomes" id="UP000239471"/>
    </source>
</evidence>
<feature type="domain" description="Glycosyltransferase subfamily 4-like N-terminal" evidence="2">
    <location>
        <begin position="14"/>
        <end position="157"/>
    </location>
</feature>
<keyword evidence="3" id="KW-0328">Glycosyltransferase</keyword>
<gene>
    <name evidence="3" type="primary">epsF_1</name>
    <name evidence="3" type="ORF">CLVI_03820</name>
</gene>
<reference evidence="3 4" key="1">
    <citation type="submission" date="2018-03" db="EMBL/GenBank/DDBJ databases">
        <title>Genome sequence of Clostridium vincentii DSM 10228.</title>
        <authorList>
            <person name="Poehlein A."/>
            <person name="Daniel R."/>
        </authorList>
    </citation>
    <scope>NUCLEOTIDE SEQUENCE [LARGE SCALE GENOMIC DNA]</scope>
    <source>
        <strain evidence="3 4">DSM 10228</strain>
    </source>
</reference>
<dbReference type="Pfam" id="PF00534">
    <property type="entry name" value="Glycos_transf_1"/>
    <property type="match status" value="1"/>
</dbReference>
<dbReference type="InterPro" id="IPR001296">
    <property type="entry name" value="Glyco_trans_1"/>
</dbReference>
<dbReference type="RefSeq" id="WP_170065569.1">
    <property type="nucleotide sequence ID" value="NZ_PVXQ01000003.1"/>
</dbReference>
<dbReference type="GO" id="GO:0016757">
    <property type="term" value="F:glycosyltransferase activity"/>
    <property type="evidence" value="ECO:0007669"/>
    <property type="project" value="UniProtKB-KW"/>
</dbReference>
<proteinExistence type="predicted"/>
<dbReference type="PANTHER" id="PTHR45947">
    <property type="entry name" value="SULFOQUINOVOSYL TRANSFERASE SQD2"/>
    <property type="match status" value="1"/>
</dbReference>
<evidence type="ECO:0000313" key="3">
    <source>
        <dbReference type="EMBL" id="PRR84084.1"/>
    </source>
</evidence>
<organism evidence="3 4">
    <name type="scientific">Clostridium vincentii</name>
    <dbReference type="NCBI Taxonomy" id="52704"/>
    <lineage>
        <taxon>Bacteria</taxon>
        <taxon>Bacillati</taxon>
        <taxon>Bacillota</taxon>
        <taxon>Clostridia</taxon>
        <taxon>Eubacteriales</taxon>
        <taxon>Clostridiaceae</taxon>
        <taxon>Clostridium</taxon>
    </lineage>
</organism>
<dbReference type="InterPro" id="IPR028098">
    <property type="entry name" value="Glyco_trans_4-like_N"/>
</dbReference>
<evidence type="ECO:0000259" key="1">
    <source>
        <dbReference type="Pfam" id="PF00534"/>
    </source>
</evidence>
<comment type="caution">
    <text evidence="3">The sequence shown here is derived from an EMBL/GenBank/DDBJ whole genome shotgun (WGS) entry which is preliminary data.</text>
</comment>
<evidence type="ECO:0000259" key="2">
    <source>
        <dbReference type="Pfam" id="PF13439"/>
    </source>
</evidence>
<keyword evidence="3" id="KW-0808">Transferase</keyword>
<dbReference type="AlphaFoldDB" id="A0A2T0BJM5"/>
<keyword evidence="4" id="KW-1185">Reference proteome</keyword>
<feature type="domain" description="Glycosyl transferase family 1" evidence="1">
    <location>
        <begin position="188"/>
        <end position="340"/>
    </location>
</feature>
<sequence>MMNKILVMVDNLEIGGVARVVRNFCDACSKNSNLIFDYVIYIEPSEETLNELSKAKSKYFVIPRVSETTIFKYINNIRSIIRNNGKYSAIHAHTTYFIWLACYAAKKEKIPVRVGHAHGSEGPYKSLISKVVESSGRFLNRKYCTHMLACAETSGEYTFGSRFEFIPNIIKYDNIKRLTSKQRSDYYEEFNIPKDGIILGYLGVIGMVKNTKFLIPLMKKIVESHKKYYMILAGSGPDEEVIKDMIDKENLTSYVKLIGQRSDNYELLQIFDVLLMPSFSEGMSLSILESQLCSTPCVVSPGVPKTNNIHMNLFYQCNSYNYDDWEKNIRLAYKNKCKTSLEQRINILENIKYDKESIAKKLVEIYNVVKK</sequence>
<dbReference type="Gene3D" id="3.40.50.2000">
    <property type="entry name" value="Glycogen Phosphorylase B"/>
    <property type="match status" value="2"/>
</dbReference>
<dbReference type="EMBL" id="PVXQ01000003">
    <property type="protein sequence ID" value="PRR84084.1"/>
    <property type="molecule type" value="Genomic_DNA"/>
</dbReference>
<dbReference type="PANTHER" id="PTHR45947:SF3">
    <property type="entry name" value="SULFOQUINOVOSYL TRANSFERASE SQD2"/>
    <property type="match status" value="1"/>
</dbReference>
<dbReference type="Pfam" id="PF13439">
    <property type="entry name" value="Glyco_transf_4"/>
    <property type="match status" value="1"/>
</dbReference>
<dbReference type="InterPro" id="IPR050194">
    <property type="entry name" value="Glycosyltransferase_grp1"/>
</dbReference>
<name>A0A2T0BJM5_9CLOT</name>
<dbReference type="EC" id="2.4.-.-" evidence="3"/>
<dbReference type="Proteomes" id="UP000239471">
    <property type="component" value="Unassembled WGS sequence"/>
</dbReference>
<dbReference type="SUPFAM" id="SSF53756">
    <property type="entry name" value="UDP-Glycosyltransferase/glycogen phosphorylase"/>
    <property type="match status" value="1"/>
</dbReference>
<accession>A0A2T0BJM5</accession>
<protein>
    <submittedName>
        <fullName evidence="3">Putative glycosyltransferase EpsF</fullName>
        <ecNumber evidence="3">2.4.-.-</ecNumber>
    </submittedName>
</protein>